<evidence type="ECO:0000313" key="3">
    <source>
        <dbReference type="Proteomes" id="UP000286773"/>
    </source>
</evidence>
<comment type="caution">
    <text evidence="2">The sequence shown here is derived from an EMBL/GenBank/DDBJ whole genome shotgun (WGS) entry which is preliminary data.</text>
</comment>
<organism evidence="2 3">
    <name type="scientific">Vagococcus acidifermentans</name>
    <dbReference type="NCBI Taxonomy" id="564710"/>
    <lineage>
        <taxon>Bacteria</taxon>
        <taxon>Bacillati</taxon>
        <taxon>Bacillota</taxon>
        <taxon>Bacilli</taxon>
        <taxon>Lactobacillales</taxon>
        <taxon>Enterococcaceae</taxon>
        <taxon>Vagococcus</taxon>
    </lineage>
</organism>
<dbReference type="RefSeq" id="WP_148112303.1">
    <property type="nucleotide sequence ID" value="NZ_NGKC01000016.1"/>
</dbReference>
<evidence type="ECO:0000313" key="2">
    <source>
        <dbReference type="EMBL" id="RSU09805.1"/>
    </source>
</evidence>
<dbReference type="AlphaFoldDB" id="A0A430AP03"/>
<sequence>MKDENNLCLINVLSKTKQANKLLLSFFTKKGEIAIFKHKGKRIKPSDTNLLYHISLGVFGVAVLLVMALFHLHFLMRTDWKTITVEEILSQFHTPYFLGSVLTVFFVCLLGMATPFLTKFIRCHSFYHVIRLPLTASLPVCELSRSASQL</sequence>
<keyword evidence="3" id="KW-1185">Reference proteome</keyword>
<keyword evidence="1" id="KW-0472">Membrane</keyword>
<reference evidence="2 3" key="1">
    <citation type="submission" date="2017-05" db="EMBL/GenBank/DDBJ databases">
        <title>Vagococcus spp. assemblies.</title>
        <authorList>
            <person name="Gulvik C.A."/>
        </authorList>
    </citation>
    <scope>NUCLEOTIDE SEQUENCE [LARGE SCALE GENOMIC DNA]</scope>
    <source>
        <strain evidence="2 3">LMG 24798</strain>
    </source>
</reference>
<accession>A0A430AP03</accession>
<keyword evidence="1" id="KW-0812">Transmembrane</keyword>
<proteinExistence type="predicted"/>
<name>A0A430AP03_9ENTE</name>
<feature type="transmembrane region" description="Helical" evidence="1">
    <location>
        <begin position="50"/>
        <end position="76"/>
    </location>
</feature>
<feature type="transmembrane region" description="Helical" evidence="1">
    <location>
        <begin position="96"/>
        <end position="117"/>
    </location>
</feature>
<evidence type="ECO:0000256" key="1">
    <source>
        <dbReference type="SAM" id="Phobius"/>
    </source>
</evidence>
<gene>
    <name evidence="2" type="ORF">CBF27_12020</name>
</gene>
<dbReference type="Proteomes" id="UP000286773">
    <property type="component" value="Unassembled WGS sequence"/>
</dbReference>
<keyword evidence="1" id="KW-1133">Transmembrane helix</keyword>
<protein>
    <submittedName>
        <fullName evidence="2">Uncharacterized protein</fullName>
    </submittedName>
</protein>
<dbReference type="EMBL" id="NGKC01000016">
    <property type="protein sequence ID" value="RSU09805.1"/>
    <property type="molecule type" value="Genomic_DNA"/>
</dbReference>